<feature type="compositionally biased region" description="Polar residues" evidence="8">
    <location>
        <begin position="99"/>
        <end position="109"/>
    </location>
</feature>
<sequence>MGIAKISRKAKTALSNISRQAKIPHGLCAKLTGVVILGLCFIFIWSFFSKTPQNLTSQRDSFSDIAELSVKSPVQVHSHGNLTLDHPKHGKDGKKAKKNTGSSSNNNETVVLPKEVVGDEGNEGSERSEEEGGSEEIDVVVDGKETQTEGESERDVDLEDGLDVEVVESDEDEVESNKKEKKRKKLGPVFDPKAQYSWKLCNVRSKHNYIPCIDIETSTGKVQRYRHFERSCPRSPPMCLVPLPPDGYGTPVRWPESKAKILYKNVEHPKLGAYIKAEGWAVQSEEYLVFPQNQSDVVNGVAHYLQSIEEMLPDIEWGKNIRVVLDIGVTDSNFAATLLDKNVVTLSLGLKDDLVDLAQVAIERGFPAIVSPFSSRRLPFSSAVFDAIHCSGCNVHWHSSGGRKLLEINRLLRPGGYFILSAKHHSIEEDEAMSSLIASICWNPLTDKTDESTEVRVKIYQKPESNTIFELRGKKNPPLCKENENPDAAWYIPIGHCLHLVPTAIEQHGTEWPAEWPSRLESYPDWLNDKEKIQADTEHWKSIVKKSYLTGMGIDWINIRNVMDMKAIYGGFAAALSAQQVWVMNVVPVHAPNTLPYIYERGLFGVYHDWCESFGTYPRSYDLLHADHLFSRLKNRCDQPVTIVVEMDRILRPGGWVIVRDKVIILDPLEGIFRSLNWDIRMTFFQDKEGILVAQKTTWRP</sequence>
<keyword evidence="7" id="KW-0808">Transferase</keyword>
<dbReference type="Proteomes" id="UP001443914">
    <property type="component" value="Unassembled WGS sequence"/>
</dbReference>
<comment type="subcellular location">
    <subcellularLocation>
        <location evidence="6">Endomembrane system</location>
        <topology evidence="6">Single-pass membrane protein</topology>
    </subcellularLocation>
    <subcellularLocation>
        <location evidence="1 7">Membrane</location>
        <topology evidence="1 7">Single-pass type II membrane protein</topology>
    </subcellularLocation>
</comment>
<evidence type="ECO:0000256" key="2">
    <source>
        <dbReference type="ARBA" id="ARBA00008361"/>
    </source>
</evidence>
<dbReference type="GO" id="GO:0005768">
    <property type="term" value="C:endosome"/>
    <property type="evidence" value="ECO:0007669"/>
    <property type="project" value="TreeGrafter"/>
</dbReference>
<evidence type="ECO:0000256" key="6">
    <source>
        <dbReference type="ARBA" id="ARBA00037847"/>
    </source>
</evidence>
<keyword evidence="7" id="KW-1133">Transmembrane helix</keyword>
<feature type="compositionally biased region" description="Acidic residues" evidence="8">
    <location>
        <begin position="118"/>
        <end position="139"/>
    </location>
</feature>
<feature type="region of interest" description="Disordered" evidence="8">
    <location>
        <begin position="76"/>
        <end position="157"/>
    </location>
</feature>
<dbReference type="EMBL" id="JBDFQZ010000002">
    <property type="protein sequence ID" value="KAK9748407.1"/>
    <property type="molecule type" value="Genomic_DNA"/>
</dbReference>
<dbReference type="PANTHER" id="PTHR10108">
    <property type="entry name" value="SAM-DEPENDENT METHYLTRANSFERASE"/>
    <property type="match status" value="1"/>
</dbReference>
<accession>A0AAW1MRL4</accession>
<evidence type="ECO:0000256" key="1">
    <source>
        <dbReference type="ARBA" id="ARBA00004606"/>
    </source>
</evidence>
<keyword evidence="10" id="KW-1185">Reference proteome</keyword>
<evidence type="ECO:0000256" key="8">
    <source>
        <dbReference type="SAM" id="MobiDB-lite"/>
    </source>
</evidence>
<keyword evidence="5 7" id="KW-0325">Glycoprotein</keyword>
<evidence type="ECO:0000256" key="4">
    <source>
        <dbReference type="ARBA" id="ARBA00022968"/>
    </source>
</evidence>
<dbReference type="Gene3D" id="3.40.50.150">
    <property type="entry name" value="Vaccinia Virus protein VP39"/>
    <property type="match status" value="1"/>
</dbReference>
<evidence type="ECO:0000313" key="9">
    <source>
        <dbReference type="EMBL" id="KAK9748407.1"/>
    </source>
</evidence>
<proteinExistence type="inferred from homology"/>
<feature type="compositionally biased region" description="Basic residues" evidence="8">
    <location>
        <begin position="88"/>
        <end position="98"/>
    </location>
</feature>
<dbReference type="InterPro" id="IPR004159">
    <property type="entry name" value="Put_SAM_MeTrfase"/>
</dbReference>
<dbReference type="GO" id="GO:0008168">
    <property type="term" value="F:methyltransferase activity"/>
    <property type="evidence" value="ECO:0007669"/>
    <property type="project" value="UniProtKB-UniRule"/>
</dbReference>
<comment type="caution">
    <text evidence="9">The sequence shown here is derived from an EMBL/GenBank/DDBJ whole genome shotgun (WGS) entry which is preliminary data.</text>
</comment>
<keyword evidence="7" id="KW-0472">Membrane</keyword>
<comment type="similarity">
    <text evidence="2 7">Belongs to the methyltransferase superfamily.</text>
</comment>
<feature type="compositionally biased region" description="Basic and acidic residues" evidence="8">
    <location>
        <begin position="141"/>
        <end position="155"/>
    </location>
</feature>
<protein>
    <recommendedName>
        <fullName evidence="7">Methyltransferase</fullName>
        <ecNumber evidence="7">2.1.1.-</ecNumber>
    </recommendedName>
</protein>
<dbReference type="GO" id="GO:0032259">
    <property type="term" value="P:methylation"/>
    <property type="evidence" value="ECO:0007669"/>
    <property type="project" value="UniProtKB-KW"/>
</dbReference>
<evidence type="ECO:0000256" key="7">
    <source>
        <dbReference type="RuleBase" id="RU366043"/>
    </source>
</evidence>
<dbReference type="GO" id="GO:0016020">
    <property type="term" value="C:membrane"/>
    <property type="evidence" value="ECO:0007669"/>
    <property type="project" value="UniProtKB-SubCell"/>
</dbReference>
<gene>
    <name evidence="9" type="ORF">RND81_02G054900</name>
</gene>
<organism evidence="9 10">
    <name type="scientific">Saponaria officinalis</name>
    <name type="common">Common soapwort</name>
    <name type="synonym">Lychnis saponaria</name>
    <dbReference type="NCBI Taxonomy" id="3572"/>
    <lineage>
        <taxon>Eukaryota</taxon>
        <taxon>Viridiplantae</taxon>
        <taxon>Streptophyta</taxon>
        <taxon>Embryophyta</taxon>
        <taxon>Tracheophyta</taxon>
        <taxon>Spermatophyta</taxon>
        <taxon>Magnoliopsida</taxon>
        <taxon>eudicotyledons</taxon>
        <taxon>Gunneridae</taxon>
        <taxon>Pentapetalae</taxon>
        <taxon>Caryophyllales</taxon>
        <taxon>Caryophyllaceae</taxon>
        <taxon>Caryophylleae</taxon>
        <taxon>Saponaria</taxon>
    </lineage>
</organism>
<dbReference type="AlphaFoldDB" id="A0AAW1MRL4"/>
<dbReference type="EMBL" id="JBDFQZ010000002">
    <property type="protein sequence ID" value="KAK9748408.1"/>
    <property type="molecule type" value="Genomic_DNA"/>
</dbReference>
<dbReference type="Pfam" id="PF03141">
    <property type="entry name" value="Methyltransf_29"/>
    <property type="match status" value="1"/>
</dbReference>
<name>A0AAW1MRL4_SAPOF</name>
<evidence type="ECO:0000256" key="5">
    <source>
        <dbReference type="ARBA" id="ARBA00023180"/>
    </source>
</evidence>
<dbReference type="EC" id="2.1.1.-" evidence="7"/>
<reference evidence="9 10" key="1">
    <citation type="submission" date="2024-03" db="EMBL/GenBank/DDBJ databases">
        <title>WGS assembly of Saponaria officinalis var. Norfolk2.</title>
        <authorList>
            <person name="Jenkins J."/>
            <person name="Shu S."/>
            <person name="Grimwood J."/>
            <person name="Barry K."/>
            <person name="Goodstein D."/>
            <person name="Schmutz J."/>
            <person name="Leebens-Mack J."/>
            <person name="Osbourn A."/>
        </authorList>
    </citation>
    <scope>NUCLEOTIDE SEQUENCE [LARGE SCALE GENOMIC DNA]</scope>
    <source>
        <strain evidence="10">cv. Norfolk2</strain>
        <strain evidence="9">JIC</strain>
        <tissue evidence="9">Leaf</tissue>
    </source>
</reference>
<keyword evidence="3 7" id="KW-0489">Methyltransferase</keyword>
<dbReference type="PANTHER" id="PTHR10108:SF1102">
    <property type="entry name" value="METHYLTRANSFERASE PMT28-RELATED"/>
    <property type="match status" value="1"/>
</dbReference>
<keyword evidence="4 7" id="KW-0735">Signal-anchor</keyword>
<dbReference type="GO" id="GO:0005802">
    <property type="term" value="C:trans-Golgi network"/>
    <property type="evidence" value="ECO:0007669"/>
    <property type="project" value="TreeGrafter"/>
</dbReference>
<dbReference type="InterPro" id="IPR029063">
    <property type="entry name" value="SAM-dependent_MTases_sf"/>
</dbReference>
<feature type="transmembrane region" description="Helical" evidence="7">
    <location>
        <begin position="27"/>
        <end position="48"/>
    </location>
</feature>
<dbReference type="SUPFAM" id="SSF53335">
    <property type="entry name" value="S-adenosyl-L-methionine-dependent methyltransferases"/>
    <property type="match status" value="2"/>
</dbReference>
<evidence type="ECO:0000313" key="10">
    <source>
        <dbReference type="Proteomes" id="UP001443914"/>
    </source>
</evidence>
<keyword evidence="7" id="KW-0812">Transmembrane</keyword>
<evidence type="ECO:0000256" key="3">
    <source>
        <dbReference type="ARBA" id="ARBA00022603"/>
    </source>
</evidence>